<accession>A0ABV8VSQ4</accession>
<proteinExistence type="inferred from homology"/>
<dbReference type="Proteomes" id="UP001595880">
    <property type="component" value="Unassembled WGS sequence"/>
</dbReference>
<evidence type="ECO:0000256" key="3">
    <source>
        <dbReference type="ARBA" id="ARBA00022801"/>
    </source>
</evidence>
<dbReference type="EC" id="3.1.3.48" evidence="2"/>
<organism evidence="6 7">
    <name type="scientific">Gracilibacillus marinus</name>
    <dbReference type="NCBI Taxonomy" id="630535"/>
    <lineage>
        <taxon>Bacteria</taxon>
        <taxon>Bacillati</taxon>
        <taxon>Bacillota</taxon>
        <taxon>Bacilli</taxon>
        <taxon>Bacillales</taxon>
        <taxon>Bacillaceae</taxon>
        <taxon>Gracilibacillus</taxon>
    </lineage>
</organism>
<reference evidence="7" key="1">
    <citation type="journal article" date="2019" name="Int. J. Syst. Evol. Microbiol.">
        <title>The Global Catalogue of Microorganisms (GCM) 10K type strain sequencing project: providing services to taxonomists for standard genome sequencing and annotation.</title>
        <authorList>
            <consortium name="The Broad Institute Genomics Platform"/>
            <consortium name="The Broad Institute Genome Sequencing Center for Infectious Disease"/>
            <person name="Wu L."/>
            <person name="Ma J."/>
        </authorList>
    </citation>
    <scope>NUCLEOTIDE SEQUENCE [LARGE SCALE GENOMIC DNA]</scope>
    <source>
        <strain evidence="7">KACC 14058</strain>
    </source>
</reference>
<evidence type="ECO:0000256" key="1">
    <source>
        <dbReference type="ARBA" id="ARBA00005750"/>
    </source>
</evidence>
<comment type="catalytic activity">
    <reaction evidence="5">
        <text>O-phospho-L-tyrosyl-[protein] + H2O = L-tyrosyl-[protein] + phosphate</text>
        <dbReference type="Rhea" id="RHEA:10684"/>
        <dbReference type="Rhea" id="RHEA-COMP:10136"/>
        <dbReference type="Rhea" id="RHEA-COMP:20101"/>
        <dbReference type="ChEBI" id="CHEBI:15377"/>
        <dbReference type="ChEBI" id="CHEBI:43474"/>
        <dbReference type="ChEBI" id="CHEBI:46858"/>
        <dbReference type="ChEBI" id="CHEBI:61978"/>
        <dbReference type="EC" id="3.1.3.48"/>
    </reaction>
</comment>
<dbReference type="Pfam" id="PF19567">
    <property type="entry name" value="CpsB_CapC"/>
    <property type="match status" value="1"/>
</dbReference>
<keyword evidence="7" id="KW-1185">Reference proteome</keyword>
<comment type="caution">
    <text evidence="6">The sequence shown here is derived from an EMBL/GenBank/DDBJ whole genome shotgun (WGS) entry which is preliminary data.</text>
</comment>
<gene>
    <name evidence="6" type="ORF">ACFOZ1_01975</name>
</gene>
<dbReference type="PANTHER" id="PTHR39181:SF1">
    <property type="entry name" value="TYROSINE-PROTEIN PHOSPHATASE YWQE"/>
    <property type="match status" value="1"/>
</dbReference>
<protein>
    <recommendedName>
        <fullName evidence="2">protein-tyrosine-phosphatase</fullName>
        <ecNumber evidence="2">3.1.3.48</ecNumber>
    </recommendedName>
</protein>
<dbReference type="InterPro" id="IPR016667">
    <property type="entry name" value="Caps_polysacc_synth_CpsB/CapC"/>
</dbReference>
<evidence type="ECO:0000313" key="6">
    <source>
        <dbReference type="EMBL" id="MFC4386570.1"/>
    </source>
</evidence>
<dbReference type="EMBL" id="JBHSDV010000001">
    <property type="protein sequence ID" value="MFC4386570.1"/>
    <property type="molecule type" value="Genomic_DNA"/>
</dbReference>
<evidence type="ECO:0000256" key="4">
    <source>
        <dbReference type="ARBA" id="ARBA00022912"/>
    </source>
</evidence>
<keyword evidence="3 6" id="KW-0378">Hydrolase</keyword>
<sequence>MVYFHLDLLEKVDSDVLNKVTINDLLNNITNENRKDVYVVQRHMPLMDEWNKEKVLRINNLLTERLSNKWNVVPAHVVTIYDHLLEHIMEEKILTFSVNDYVLIELPKGHIHGYTAKTIYELQMKGYQPILVYPEQNKIIQNDSSIIYQMVKKGLVVLINGQSILGKGGKKAQQLAKQMIEHNLAHLVNIDTTLIMEEEKVWSKIRKDFGDEVERFFLENSSCIETGYPIIMNEPSRIKKKSFFSFM</sequence>
<dbReference type="Gene3D" id="3.20.20.140">
    <property type="entry name" value="Metal-dependent hydrolases"/>
    <property type="match status" value="1"/>
</dbReference>
<dbReference type="GO" id="GO:0004725">
    <property type="term" value="F:protein tyrosine phosphatase activity"/>
    <property type="evidence" value="ECO:0007669"/>
    <property type="project" value="UniProtKB-EC"/>
</dbReference>
<dbReference type="RefSeq" id="WP_390195279.1">
    <property type="nucleotide sequence ID" value="NZ_JBHSDV010000001.1"/>
</dbReference>
<name>A0ABV8VSQ4_9BACI</name>
<comment type="similarity">
    <text evidence="1">Belongs to the metallo-dependent hydrolases superfamily. CpsB/CapC family.</text>
</comment>
<dbReference type="PANTHER" id="PTHR39181">
    <property type="entry name" value="TYROSINE-PROTEIN PHOSPHATASE YWQE"/>
    <property type="match status" value="1"/>
</dbReference>
<evidence type="ECO:0000256" key="2">
    <source>
        <dbReference type="ARBA" id="ARBA00013064"/>
    </source>
</evidence>
<keyword evidence="4" id="KW-0904">Protein phosphatase</keyword>
<evidence type="ECO:0000256" key="5">
    <source>
        <dbReference type="ARBA" id="ARBA00051722"/>
    </source>
</evidence>
<evidence type="ECO:0000313" key="7">
    <source>
        <dbReference type="Proteomes" id="UP001595880"/>
    </source>
</evidence>